<feature type="transmembrane region" description="Helical" evidence="6">
    <location>
        <begin position="118"/>
        <end position="138"/>
    </location>
</feature>
<reference evidence="8" key="1">
    <citation type="submission" date="2017-09" db="EMBL/GenBank/DDBJ databases">
        <title>Depth-based differentiation of microbial function through sediment-hosted aquifers and enrichment of novel symbionts in the deep terrestrial subsurface.</title>
        <authorList>
            <person name="Probst A.J."/>
            <person name="Ladd B."/>
            <person name="Jarett J.K."/>
            <person name="Geller-Mcgrath D.E."/>
            <person name="Sieber C.M.K."/>
            <person name="Emerson J.B."/>
            <person name="Anantharaman K."/>
            <person name="Thomas B.C."/>
            <person name="Malmstrom R."/>
            <person name="Stieglmeier M."/>
            <person name="Klingl A."/>
            <person name="Woyke T."/>
            <person name="Ryan C.M."/>
            <person name="Banfield J.F."/>
        </authorList>
    </citation>
    <scope>NUCLEOTIDE SEQUENCE [LARGE SCALE GENOMIC DNA]</scope>
</reference>
<feature type="transmembrane region" description="Helical" evidence="6">
    <location>
        <begin position="83"/>
        <end position="106"/>
    </location>
</feature>
<feature type="transmembrane region" description="Helical" evidence="6">
    <location>
        <begin position="359"/>
        <end position="382"/>
    </location>
</feature>
<dbReference type="AlphaFoldDB" id="A0A2M6WMZ7"/>
<evidence type="ECO:0000256" key="6">
    <source>
        <dbReference type="SAM" id="Phobius"/>
    </source>
</evidence>
<evidence type="ECO:0000256" key="3">
    <source>
        <dbReference type="ARBA" id="ARBA00022692"/>
    </source>
</evidence>
<feature type="transmembrane region" description="Helical" evidence="6">
    <location>
        <begin position="145"/>
        <end position="164"/>
    </location>
</feature>
<dbReference type="GO" id="GO:0005384">
    <property type="term" value="F:manganese ion transmembrane transporter activity"/>
    <property type="evidence" value="ECO:0007669"/>
    <property type="project" value="TreeGrafter"/>
</dbReference>
<protein>
    <submittedName>
        <fullName evidence="7">Iron transporter</fullName>
    </submittedName>
</protein>
<evidence type="ECO:0000313" key="7">
    <source>
        <dbReference type="EMBL" id="PIT94126.1"/>
    </source>
</evidence>
<comment type="subcellular location">
    <subcellularLocation>
        <location evidence="1">Membrane</location>
        <topology evidence="1">Multi-pass membrane protein</topology>
    </subcellularLocation>
</comment>
<feature type="transmembrane region" description="Helical" evidence="6">
    <location>
        <begin position="335"/>
        <end position="353"/>
    </location>
</feature>
<dbReference type="GO" id="GO:0015086">
    <property type="term" value="F:cadmium ion transmembrane transporter activity"/>
    <property type="evidence" value="ECO:0007669"/>
    <property type="project" value="TreeGrafter"/>
</dbReference>
<dbReference type="GO" id="GO:0034755">
    <property type="term" value="P:iron ion transmembrane transport"/>
    <property type="evidence" value="ECO:0007669"/>
    <property type="project" value="TreeGrafter"/>
</dbReference>
<feature type="transmembrane region" description="Helical" evidence="6">
    <location>
        <begin position="184"/>
        <end position="203"/>
    </location>
</feature>
<feature type="transmembrane region" description="Helical" evidence="6">
    <location>
        <begin position="240"/>
        <end position="259"/>
    </location>
</feature>
<comment type="caution">
    <text evidence="7">The sequence shown here is derived from an EMBL/GenBank/DDBJ whole genome shotgun (WGS) entry which is preliminary data.</text>
</comment>
<dbReference type="PANTHER" id="PTHR11706:SF33">
    <property type="entry name" value="NATURAL RESISTANCE-ASSOCIATED MACROPHAGE PROTEIN 2"/>
    <property type="match status" value="1"/>
</dbReference>
<evidence type="ECO:0000256" key="5">
    <source>
        <dbReference type="ARBA" id="ARBA00023136"/>
    </source>
</evidence>
<organism evidence="7 8">
    <name type="scientific">Candidatus Falkowbacteria bacterium CG10_big_fil_rev_8_21_14_0_10_43_11</name>
    <dbReference type="NCBI Taxonomy" id="1974568"/>
    <lineage>
        <taxon>Bacteria</taxon>
        <taxon>Candidatus Falkowiibacteriota</taxon>
    </lineage>
</organism>
<dbReference type="Proteomes" id="UP000229335">
    <property type="component" value="Unassembled WGS sequence"/>
</dbReference>
<evidence type="ECO:0000256" key="2">
    <source>
        <dbReference type="ARBA" id="ARBA00022448"/>
    </source>
</evidence>
<evidence type="ECO:0000313" key="8">
    <source>
        <dbReference type="Proteomes" id="UP000229335"/>
    </source>
</evidence>
<dbReference type="PANTHER" id="PTHR11706">
    <property type="entry name" value="SOLUTE CARRIER PROTEIN FAMILY 11 MEMBER"/>
    <property type="match status" value="1"/>
</dbReference>
<evidence type="ECO:0000256" key="1">
    <source>
        <dbReference type="ARBA" id="ARBA00004141"/>
    </source>
</evidence>
<accession>A0A2M6WMZ7</accession>
<dbReference type="GO" id="GO:0005886">
    <property type="term" value="C:plasma membrane"/>
    <property type="evidence" value="ECO:0007669"/>
    <property type="project" value="TreeGrafter"/>
</dbReference>
<keyword evidence="2" id="KW-0813">Transport</keyword>
<dbReference type="Pfam" id="PF01566">
    <property type="entry name" value="Nramp"/>
    <property type="match status" value="1"/>
</dbReference>
<keyword evidence="4 6" id="KW-1133">Transmembrane helix</keyword>
<gene>
    <name evidence="7" type="ORF">COU00_00410</name>
</gene>
<feature type="transmembrane region" description="Helical" evidence="6">
    <location>
        <begin position="289"/>
        <end position="315"/>
    </location>
</feature>
<name>A0A2M6WMZ7_9BACT</name>
<proteinExistence type="predicted"/>
<dbReference type="InterPro" id="IPR001046">
    <property type="entry name" value="NRAMP_fam"/>
</dbReference>
<feature type="transmembrane region" description="Helical" evidence="6">
    <location>
        <begin position="394"/>
        <end position="420"/>
    </location>
</feature>
<keyword evidence="3 6" id="KW-0812">Transmembrane</keyword>
<sequence length="421" mass="46086">MKKKLKKFFHSLGPGFITGASDDDPSGIAAYSQTGAQFGYSQLWLSLYLWPFMSVIQEMCGRIGLVTGKGLAGVIKKYYTRSVLYAAVSILFLANTINIGADLGAMASAAQLLFDLPFAFWLIFMTAVTLTLEVFVSYQVYAKYLKYLTLSLFAYVAAVFAVKQDWSQIFFSTVVPTFSASKEYLMNIVAILGTTISPYLFFWQTSEEVEEEIANHKLCAMGIGRPKITKNNIKEMRLDTISGMFFSNLIMFFIIATVASTLHQAGVKNIETATQAAEALRPLAGNFTFLLFALGIIGTGLLAVPILAGSVSYAISEFFGWREGLYRKFKQAHGFYGVITIATLFGLLINFASLPPFKVLYYTAILNGIVAPPLIILILLVASNKKIMGKNANSALASGLGWMIALLMTIAAATLTANLFF</sequence>
<keyword evidence="5 6" id="KW-0472">Membrane</keyword>
<evidence type="ECO:0000256" key="4">
    <source>
        <dbReference type="ARBA" id="ARBA00022989"/>
    </source>
</evidence>
<dbReference type="EMBL" id="PFAS01000006">
    <property type="protein sequence ID" value="PIT94126.1"/>
    <property type="molecule type" value="Genomic_DNA"/>
</dbReference>